<dbReference type="EMBL" id="RQTF01000365">
    <property type="protein sequence ID" value="RZI04243.1"/>
    <property type="molecule type" value="Genomic_DNA"/>
</dbReference>
<dbReference type="EMBL" id="JAANEC010000143">
    <property type="protein sequence ID" value="NUY13683.1"/>
    <property type="molecule type" value="Genomic_DNA"/>
</dbReference>
<evidence type="ECO:0000313" key="27">
    <source>
        <dbReference type="Proteomes" id="UP000507112"/>
    </source>
</evidence>
<dbReference type="Proteomes" id="UP000478867">
    <property type="component" value="Unassembled WGS sequence"/>
</dbReference>
<dbReference type="EMBL" id="JAIUEN010000069">
    <property type="protein sequence ID" value="MCE3362493.1"/>
    <property type="molecule type" value="Genomic_DNA"/>
</dbReference>
<evidence type="ECO:0000313" key="14">
    <source>
        <dbReference type="EMBL" id="NUY13683.1"/>
    </source>
</evidence>
<proteinExistence type="predicted"/>
<dbReference type="EMBL" id="CACUNS010000023">
    <property type="protein sequence ID" value="CAA6126670.1"/>
    <property type="molecule type" value="Genomic_DNA"/>
</dbReference>
<evidence type="ECO:0000313" key="24">
    <source>
        <dbReference type="Proteomes" id="UP000471199"/>
    </source>
</evidence>
<dbReference type="EMBL" id="CACTWD010000029">
    <property type="protein sequence ID" value="CAA4709829.1"/>
    <property type="molecule type" value="Genomic_DNA"/>
</dbReference>
<evidence type="ECO:0000313" key="6">
    <source>
        <dbReference type="EMBL" id="CAC5812541.1"/>
    </source>
</evidence>
<reference evidence="14 28" key="8">
    <citation type="journal article" date="2020" name="J. Antimicrob. Chemother.">
        <title>Detection of heterogeneous vancomycin intermediate resistance in MRSA isolates from Latin America.</title>
        <authorList>
            <person name="Castro B.E."/>
            <person name="Berrio M."/>
            <person name="Vargas M.L."/>
            <person name="Carvajal L.P."/>
            <person name="Millan L.V."/>
            <person name="Rios R."/>
            <person name="Hernandez A.K."/>
            <person name="Rincon S."/>
            <person name="Cubides P."/>
            <person name="Forero E."/>
            <person name="Dinh A."/>
            <person name="Seas C."/>
            <person name="Munita J.M."/>
            <person name="Arias C.A."/>
            <person name="Reyes J."/>
            <person name="Diaz L."/>
        </authorList>
    </citation>
    <scope>NUCLEOTIDE SEQUENCE [LARGE SCALE GENOMIC DNA]</scope>
    <source>
        <strain evidence="14 28">UE1097</strain>
    </source>
</reference>
<dbReference type="Proteomes" id="UP001200271">
    <property type="component" value="Unassembled WGS sequence"/>
</dbReference>
<evidence type="ECO:0000313" key="25">
    <source>
        <dbReference type="Proteomes" id="UP000478867"/>
    </source>
</evidence>
<evidence type="ECO:0000313" key="22">
    <source>
        <dbReference type="Proteomes" id="UP000459586"/>
    </source>
</evidence>
<name>A0A0G2LTX5_STAAU</name>
<evidence type="ECO:0000313" key="11">
    <source>
        <dbReference type="EMBL" id="MCE3362493.1"/>
    </source>
</evidence>
<evidence type="ECO:0000313" key="13">
    <source>
        <dbReference type="EMBL" id="MVM09418.1"/>
    </source>
</evidence>
<dbReference type="Proteomes" id="UP000443506">
    <property type="component" value="Unassembled WGS sequence"/>
</dbReference>
<evidence type="ECO:0000313" key="26">
    <source>
        <dbReference type="Proteomes" id="UP000505390"/>
    </source>
</evidence>
<reference evidence="11" key="9">
    <citation type="journal article" date="2021" name="Front Med (Lausanne)">
        <title>The Prevalence and Determinants of Fusidic Acid Resistance Among Methicillin-Resistant Staphylococcus aureus Clinical Isolates in China.</title>
        <authorList>
            <person name="Zhao H."/>
            <person name="Wang X."/>
            <person name="Wang B."/>
            <person name="Xu Y."/>
            <person name="Rao L."/>
            <person name="Wan B."/>
            <person name="Guo Y."/>
            <person name="Wu X."/>
            <person name="Yu J."/>
            <person name="Chen L."/>
            <person name="Li M."/>
            <person name="Yu F."/>
        </authorList>
    </citation>
    <scope>NUCLEOTIDE SEQUENCE</scope>
    <source>
        <strain evidence="11">NC-4</strain>
    </source>
</reference>
<dbReference type="Proteomes" id="UP000293434">
    <property type="component" value="Unassembled WGS sequence"/>
</dbReference>
<evidence type="ECO:0000313" key="15">
    <source>
        <dbReference type="EMBL" id="RZH90164.1"/>
    </source>
</evidence>
<dbReference type="Proteomes" id="UP000547874">
    <property type="component" value="Unassembled WGS sequence"/>
</dbReference>
<dbReference type="Proteomes" id="UP000217245">
    <property type="component" value="Chromosome"/>
</dbReference>
<dbReference type="Proteomes" id="UP000505390">
    <property type="component" value="Unassembled WGS sequence"/>
</dbReference>
<dbReference type="Proteomes" id="UP000507112">
    <property type="component" value="Unassembled WGS sequence"/>
</dbReference>
<reference evidence="11" key="10">
    <citation type="submission" date="2023-08" db="EMBL/GenBank/DDBJ databases">
        <authorList>
            <person name="Zhao H."/>
            <person name="Wang X."/>
        </authorList>
    </citation>
    <scope>NUCLEOTIDE SEQUENCE</scope>
    <source>
        <strain evidence="11">NC-4</strain>
    </source>
</reference>
<evidence type="ECO:0000313" key="10">
    <source>
        <dbReference type="EMBL" id="KSA77146.1"/>
    </source>
</evidence>
<dbReference type="EMBL" id="CAIGXB010000021">
    <property type="protein sequence ID" value="CAC5812541.1"/>
    <property type="molecule type" value="Genomic_DNA"/>
</dbReference>
<dbReference type="Proteomes" id="UP000459586">
    <property type="component" value="Unassembled WGS sequence"/>
</dbReference>
<evidence type="ECO:0000313" key="20">
    <source>
        <dbReference type="Proteomes" id="UP000442696"/>
    </source>
</evidence>
<accession>A0A1E8XAY9</accession>
<dbReference type="Proteomes" id="UP000052129">
    <property type="component" value="Unassembled WGS sequence"/>
</dbReference>
<evidence type="ECO:0000313" key="23">
    <source>
        <dbReference type="Proteomes" id="UP000459702"/>
    </source>
</evidence>
<evidence type="ECO:0000313" key="21">
    <source>
        <dbReference type="Proteomes" id="UP000443506"/>
    </source>
</evidence>
<evidence type="ECO:0000313" key="16">
    <source>
        <dbReference type="EMBL" id="RZI04243.1"/>
    </source>
</evidence>
<evidence type="ECO:0000313" key="18">
    <source>
        <dbReference type="Proteomes" id="UP000293434"/>
    </source>
</evidence>
<dbReference type="EMBL" id="LALQ01000076">
    <property type="protein sequence ID" value="KMR55920.1"/>
    <property type="molecule type" value="Genomic_DNA"/>
</dbReference>
<dbReference type="Proteomes" id="UP000294017">
    <property type="component" value="Unassembled WGS sequence"/>
</dbReference>
<evidence type="ECO:0000313" key="7">
    <source>
        <dbReference type="EMBL" id="CAC8240622.1"/>
    </source>
</evidence>
<reference evidence="20 21" key="7">
    <citation type="submission" date="2019-12" db="EMBL/GenBank/DDBJ databases">
        <authorList>
            <consortium name="Pathogen Informatics"/>
        </authorList>
    </citation>
    <scope>NUCLEOTIDE SEQUENCE [LARGE SCALE GENOMIC DNA]</scope>
    <source>
        <strain evidence="7 27">MOS105</strain>
        <strain evidence="6 26">SG160</strain>
        <strain evidence="4 23">T012_N10_C04</strain>
        <strain evidence="2 20">T012_N16_C08</strain>
        <strain evidence="3 21">T065_N03_C06</strain>
        <strain evidence="5 22">T197_A02_C01</strain>
    </source>
</reference>
<dbReference type="Proteomes" id="UP000471199">
    <property type="component" value="Unassembled WGS sequence"/>
</dbReference>
<dbReference type="EMBL" id="CP023391">
    <property type="protein sequence ID" value="ATC71907.1"/>
    <property type="molecule type" value="Genomic_DNA"/>
</dbReference>
<dbReference type="EMBL" id="LALJ01000048">
    <property type="protein sequence ID" value="KMR35280.1"/>
    <property type="molecule type" value="Genomic_DNA"/>
</dbReference>
<evidence type="ECO:0000313" key="5">
    <source>
        <dbReference type="EMBL" id="CAA6395940.1"/>
    </source>
</evidence>
<accession>A0A0G2LTX5</accession>
<dbReference type="EMBL" id="CACTQT010000027">
    <property type="protein sequence ID" value="CAA4401725.1"/>
    <property type="molecule type" value="Genomic_DNA"/>
</dbReference>
<reference evidence="10" key="3">
    <citation type="journal article" date="2016" name="J. Infect. Dis.">
        <title>Comparative Genomics of Community-Associated Methicillin-Resistant Staphylococcus aureus Shows the Emergence of Clone ST8-USA300 in Geneva, Switzerland.</title>
        <authorList>
            <person name="Von Dach E."/>
            <person name="Diene S.M."/>
            <person name="Fankhauser C."/>
            <person name="Schrenzel J."/>
            <person name="Harbarth S."/>
            <person name="Francois P."/>
        </authorList>
    </citation>
    <scope>NUCLEOTIDE SEQUENCE</scope>
    <source>
        <strain evidence="10">MRSA_S26</strain>
    </source>
</reference>
<reference evidence="10" key="2">
    <citation type="submission" date="2015-06" db="EMBL/GenBank/DDBJ databases">
        <authorList>
            <person name="Diene S.M."/>
            <person name="Von Dach E."/>
            <person name="Fankhauser C."/>
            <person name="Schrenzel J."/>
            <person name="Harbarth S."/>
            <person name="Francois P."/>
        </authorList>
    </citation>
    <scope>NUCLEOTIDE SEQUENCE</scope>
    <source>
        <strain evidence="10">MRSA_S26</strain>
    </source>
</reference>
<evidence type="ECO:0000313" key="28">
    <source>
        <dbReference type="Proteomes" id="UP000547874"/>
    </source>
</evidence>
<protein>
    <submittedName>
        <fullName evidence="4">[Genomic island nu Sa beta2]</fullName>
    </submittedName>
</protein>
<dbReference type="SMR" id="A0A0G2LTX5"/>
<reference evidence="18 19" key="5">
    <citation type="submission" date="2018-11" db="EMBL/GenBank/DDBJ databases">
        <title>Genomic profiling of Staphylococcus species from a Poultry farm system in KwaZulu-Natal, South Africa.</title>
        <authorList>
            <person name="Amoako D.G."/>
            <person name="Somboro A.M."/>
            <person name="Abia A.L.K."/>
            <person name="Bester L.A."/>
            <person name="Essack S.Y."/>
        </authorList>
    </citation>
    <scope>NUCLEOTIDE SEQUENCE [LARGE SCALE GENOMIC DNA]</scope>
    <source>
        <strain evidence="16 19">SA12</strain>
        <strain evidence="15 18">SA9</strain>
    </source>
</reference>
<evidence type="ECO:0000313" key="12">
    <source>
        <dbReference type="EMBL" id="MVK33799.1"/>
    </source>
</evidence>
<dbReference type="AlphaFoldDB" id="A0A0G2LTX5"/>
<dbReference type="Proteomes" id="UP000459702">
    <property type="component" value="Unassembled WGS sequence"/>
</dbReference>
<evidence type="ECO:0000313" key="9">
    <source>
        <dbReference type="EMBL" id="KMR55920.1"/>
    </source>
</evidence>
<gene>
    <name evidence="10" type="ORF">ACR79_14420</name>
    <name evidence="1" type="ORF">CNH36_09615</name>
    <name evidence="15" type="ORF">EIG94_15225</name>
    <name evidence="16" type="ORF">EIH03_14735</name>
    <name evidence="9" type="ORF">EP54_13395</name>
    <name evidence="8" type="ORF">EQ90_13615</name>
    <name evidence="12" type="ORF">GO814_01400</name>
    <name evidence="13" type="ORF">GO942_01765</name>
    <name evidence="14" type="ORF">GQX37_14380</name>
    <name evidence="11" type="ORF">LB359_09090</name>
    <name evidence="2" type="ORF">SAMEA2078260_02786</name>
    <name evidence="4" type="ORF">SAMEA2078588_02624</name>
    <name evidence="5" type="ORF">SAMEA2080344_02789</name>
    <name evidence="3" type="ORF">SAMEA2081063_02840</name>
    <name evidence="6" type="ORF">SAMEA4008575_02888</name>
    <name evidence="7" type="ORF">SAMEA70146418_02947</name>
</gene>
<organism evidence="4 23">
    <name type="scientific">Staphylococcus aureus</name>
    <dbReference type="NCBI Taxonomy" id="1280"/>
    <lineage>
        <taxon>Bacteria</taxon>
        <taxon>Bacillati</taxon>
        <taxon>Bacillota</taxon>
        <taxon>Bacilli</taxon>
        <taxon>Bacillales</taxon>
        <taxon>Staphylococcaceae</taxon>
        <taxon>Staphylococcus</taxon>
    </lineage>
</organism>
<reference evidence="8" key="1">
    <citation type="journal article" date="2015" name="J. Infect. Dis.">
        <title>Parallel Epidemics of Community-Associated Methicillin-Resistant Staphylococcus aureus USA300 Infection in North and South America.</title>
        <authorList>
            <person name="Planet P.J."/>
            <person name="Diaz L."/>
            <person name="Kolokotronis S.O."/>
            <person name="Narechania A."/>
            <person name="Reyes J."/>
            <person name="Xing G."/>
            <person name="Rincon S."/>
            <person name="Smith H."/>
            <person name="Panesso D."/>
            <person name="Ryan C."/>
            <person name="Smith D.P."/>
            <person name="Guzman M."/>
            <person name="Zurita J."/>
            <person name="Sebra R."/>
            <person name="Deikus G."/>
            <person name="Nolan R.L."/>
            <person name="Tenover F.C."/>
            <person name="Weinstock G.M."/>
            <person name="Robinson D.A."/>
            <person name="Arias C.A."/>
        </authorList>
    </citation>
    <scope>NUCLEOTIDE SEQUENCE</scope>
    <source>
        <strain evidence="8">CA15</strain>
        <strain evidence="9">M121</strain>
    </source>
</reference>
<evidence type="ECO:0000313" key="2">
    <source>
        <dbReference type="EMBL" id="CAA4401725.1"/>
    </source>
</evidence>
<evidence type="ECO:0000313" key="8">
    <source>
        <dbReference type="EMBL" id="KMR35280.1"/>
    </source>
</evidence>
<dbReference type="EMBL" id="LFVP01000017">
    <property type="protein sequence ID" value="KSA77146.1"/>
    <property type="molecule type" value="Genomic_DNA"/>
</dbReference>
<dbReference type="EMBL" id="RQTC01000410">
    <property type="protein sequence ID" value="RZH90164.1"/>
    <property type="molecule type" value="Genomic_DNA"/>
</dbReference>
<evidence type="ECO:0000313" key="17">
    <source>
        <dbReference type="Proteomes" id="UP000217245"/>
    </source>
</evidence>
<evidence type="ECO:0000313" key="1">
    <source>
        <dbReference type="EMBL" id="ATC71907.1"/>
    </source>
</evidence>
<dbReference type="EMBL" id="CAIIGD010000021">
    <property type="protein sequence ID" value="CAC8240622.1"/>
    <property type="molecule type" value="Genomic_DNA"/>
</dbReference>
<evidence type="ECO:0000313" key="19">
    <source>
        <dbReference type="Proteomes" id="UP000294017"/>
    </source>
</evidence>
<dbReference type="EMBL" id="WPTS01000012">
    <property type="protein sequence ID" value="MVK33799.1"/>
    <property type="molecule type" value="Genomic_DNA"/>
</dbReference>
<dbReference type="Proteomes" id="UP000442696">
    <property type="component" value="Unassembled WGS sequence"/>
</dbReference>
<sequence>MKQISIGYEEIYGDRIFHSHFLKEHEVKNWKTVNQIIEKEHLDKNEYEAEPPLFFFSGSLD</sequence>
<reference evidence="1 17" key="4">
    <citation type="submission" date="2017-09" db="EMBL/GenBank/DDBJ databases">
        <title>A single nucleotide polymorphism in the Staphylococcus aureus virulence regulator SaeR abolishes pathogenesis.</title>
        <authorList>
            <person name="Copin R.J."/>
            <person name="Sause W."/>
            <person name="Shopsin B."/>
            <person name="Torres V.J."/>
        </authorList>
    </citation>
    <scope>NUCLEOTIDE SEQUENCE [LARGE SCALE GENOMIC DNA]</scope>
    <source>
        <strain evidence="17">Newman</strain>
        <strain evidence="1">Newman_D2C</strain>
    </source>
</reference>
<dbReference type="EMBL" id="WPXC01000005">
    <property type="protein sequence ID" value="MVM09418.1"/>
    <property type="molecule type" value="Genomic_DNA"/>
</dbReference>
<dbReference type="EMBL" id="CACURZ010000027">
    <property type="protein sequence ID" value="CAA6395940.1"/>
    <property type="molecule type" value="Genomic_DNA"/>
</dbReference>
<evidence type="ECO:0000313" key="3">
    <source>
        <dbReference type="EMBL" id="CAA4709829.1"/>
    </source>
</evidence>
<reference evidence="24 25" key="6">
    <citation type="submission" date="2019-11" db="EMBL/GenBank/DDBJ databases">
        <title>Implementation of targeted gown and glove precautions to prevent Staphylococcus aureus acquisition in community-based nursing homes.</title>
        <authorList>
            <person name="Stine O.C."/>
        </authorList>
    </citation>
    <scope>NUCLEOTIDE SEQUENCE [LARGE SCALE GENOMIC DNA]</scope>
    <source>
        <strain evidence="13 25">S_1081.LBCF.DN</strain>
        <strain evidence="12 24">S_2062.LAUP.DI</strain>
    </source>
</reference>
<evidence type="ECO:0000313" key="4">
    <source>
        <dbReference type="EMBL" id="CAA6126670.1"/>
    </source>
</evidence>